<evidence type="ECO:0000259" key="3">
    <source>
        <dbReference type="PROSITE" id="PS50102"/>
    </source>
</evidence>
<dbReference type="PANTHER" id="PTHR18806:SF4">
    <property type="entry name" value="RNA-BINDING PROTEIN 25"/>
    <property type="match status" value="1"/>
</dbReference>
<sequence length="507" mass="56233">MSSVGGGGSAATVGTTVFVGSISPGVTDRWLTYLLQACGEFRSLKRVKPAFGFADFHSAQGIVRALTVLNGVELPSMGSESDKPPLKLVVKADQKTRRYLDEVQHTLQHTEADERLDEQARQRIKKIIDAMSDPDADTSDKKEKVAIHAHLKDLPIDAVPQSSRKYVLSEIEKFRMSAVERDAAERKEKIERELRIAREKAEREREAAAAAERTHHGDPEAADIEAEEKRRKTAREAAEKAAQEALHAYAGRERARIARWDELQRESALTDPVAAEASRKRALSYWDSLSEDAELAHESFWTDRRRWLRHRSLQREREAEIDAADRAAHEAATQKAAQDAERFLAEQEAAFASMPQATGLYKSGDGPLRLAVHREPQDAATVRANLLASIRAAAPDAKLLLVEDSIPDERDALFAFAPEWTYVDDDAIAEVYRPFVDTAILESVGERVEELVDVVIEQVKAHASADTLVEVLEPVLAEDAPGLVEELWRKLVRTTLSAAATETATTA</sequence>
<dbReference type="GO" id="GO:0003729">
    <property type="term" value="F:mRNA binding"/>
    <property type="evidence" value="ECO:0007669"/>
    <property type="project" value="TreeGrafter"/>
</dbReference>
<evidence type="ECO:0000256" key="2">
    <source>
        <dbReference type="SAM" id="MobiDB-lite"/>
    </source>
</evidence>
<dbReference type="SMART" id="SM00360">
    <property type="entry name" value="RRM"/>
    <property type="match status" value="1"/>
</dbReference>
<evidence type="ECO:0000259" key="4">
    <source>
        <dbReference type="PROSITE" id="PS51025"/>
    </source>
</evidence>
<keyword evidence="6" id="KW-1185">Reference proteome</keyword>
<dbReference type="GO" id="GO:0005681">
    <property type="term" value="C:spliceosomal complex"/>
    <property type="evidence" value="ECO:0007669"/>
    <property type="project" value="TreeGrafter"/>
</dbReference>
<dbReference type="CDD" id="cd12446">
    <property type="entry name" value="RRM_RBM25"/>
    <property type="match status" value="1"/>
</dbReference>
<dbReference type="PROSITE" id="PS50102">
    <property type="entry name" value="RRM"/>
    <property type="match status" value="1"/>
</dbReference>
<dbReference type="EMBL" id="CP119878">
    <property type="protein sequence ID" value="WFD35018.1"/>
    <property type="molecule type" value="Genomic_DNA"/>
</dbReference>
<evidence type="ECO:0000256" key="1">
    <source>
        <dbReference type="PROSITE-ProRule" id="PRU00176"/>
    </source>
</evidence>
<dbReference type="InterPro" id="IPR052768">
    <property type="entry name" value="RBM25"/>
</dbReference>
<gene>
    <name evidence="5" type="ORF">MCUN1_001864</name>
</gene>
<feature type="compositionally biased region" description="Basic and acidic residues" evidence="2">
    <location>
        <begin position="227"/>
        <end position="242"/>
    </location>
</feature>
<dbReference type="Pfam" id="PF01480">
    <property type="entry name" value="PWI"/>
    <property type="match status" value="1"/>
</dbReference>
<dbReference type="InterPro" id="IPR002483">
    <property type="entry name" value="PWI_dom"/>
</dbReference>
<proteinExistence type="predicted"/>
<keyword evidence="1" id="KW-0694">RNA-binding</keyword>
<feature type="compositionally biased region" description="Basic and acidic residues" evidence="2">
    <location>
        <begin position="201"/>
        <end position="219"/>
    </location>
</feature>
<name>A0AAF0EYP3_9BASI</name>
<feature type="domain" description="RRM" evidence="3">
    <location>
        <begin position="15"/>
        <end position="93"/>
    </location>
</feature>
<dbReference type="InterPro" id="IPR034268">
    <property type="entry name" value="RBM25_RRM"/>
</dbReference>
<evidence type="ECO:0000313" key="5">
    <source>
        <dbReference type="EMBL" id="WFD35018.1"/>
    </source>
</evidence>
<feature type="domain" description="PWI" evidence="4">
    <location>
        <begin position="411"/>
        <end position="507"/>
    </location>
</feature>
<dbReference type="InterPro" id="IPR012677">
    <property type="entry name" value="Nucleotide-bd_a/b_plait_sf"/>
</dbReference>
<accession>A0AAF0EYP3</accession>
<dbReference type="SMART" id="SM00311">
    <property type="entry name" value="PWI"/>
    <property type="match status" value="1"/>
</dbReference>
<dbReference type="PROSITE" id="PS51025">
    <property type="entry name" value="PWI"/>
    <property type="match status" value="1"/>
</dbReference>
<reference evidence="5" key="1">
    <citation type="submission" date="2023-03" db="EMBL/GenBank/DDBJ databases">
        <title>Mating type loci evolution in Malassezia.</title>
        <authorList>
            <person name="Coelho M.A."/>
        </authorList>
    </citation>
    <scope>NUCLEOTIDE SEQUENCE</scope>
    <source>
        <strain evidence="5">CBS 11721</strain>
    </source>
</reference>
<evidence type="ECO:0008006" key="7">
    <source>
        <dbReference type="Google" id="ProtNLM"/>
    </source>
</evidence>
<dbReference type="SUPFAM" id="SSF54928">
    <property type="entry name" value="RNA-binding domain, RBD"/>
    <property type="match status" value="1"/>
</dbReference>
<dbReference type="InterPro" id="IPR000504">
    <property type="entry name" value="RRM_dom"/>
</dbReference>
<dbReference type="Gene3D" id="1.20.1390.10">
    <property type="entry name" value="PWI domain"/>
    <property type="match status" value="1"/>
</dbReference>
<feature type="region of interest" description="Disordered" evidence="2">
    <location>
        <begin position="201"/>
        <end position="243"/>
    </location>
</feature>
<dbReference type="Gene3D" id="3.30.70.330">
    <property type="match status" value="1"/>
</dbReference>
<dbReference type="Proteomes" id="UP001219933">
    <property type="component" value="Chromosome 2"/>
</dbReference>
<organism evidence="5 6">
    <name type="scientific">Malassezia cuniculi</name>
    <dbReference type="NCBI Taxonomy" id="948313"/>
    <lineage>
        <taxon>Eukaryota</taxon>
        <taxon>Fungi</taxon>
        <taxon>Dikarya</taxon>
        <taxon>Basidiomycota</taxon>
        <taxon>Ustilaginomycotina</taxon>
        <taxon>Malasseziomycetes</taxon>
        <taxon>Malasseziales</taxon>
        <taxon>Malasseziaceae</taxon>
        <taxon>Malassezia</taxon>
    </lineage>
</organism>
<dbReference type="Pfam" id="PF00076">
    <property type="entry name" value="RRM_1"/>
    <property type="match status" value="1"/>
</dbReference>
<dbReference type="PANTHER" id="PTHR18806">
    <property type="entry name" value="RBM25 PROTEIN"/>
    <property type="match status" value="1"/>
</dbReference>
<protein>
    <recommendedName>
        <fullName evidence="7">RRM domain-containing protein</fullName>
    </recommendedName>
</protein>
<dbReference type="InterPro" id="IPR035979">
    <property type="entry name" value="RBD_domain_sf"/>
</dbReference>
<evidence type="ECO:0000313" key="6">
    <source>
        <dbReference type="Proteomes" id="UP001219933"/>
    </source>
</evidence>
<dbReference type="AlphaFoldDB" id="A0AAF0EYP3"/>